<name>A0A1G7PS34_9SPHI</name>
<evidence type="ECO:0000313" key="1">
    <source>
        <dbReference type="EMBL" id="SDF89096.1"/>
    </source>
</evidence>
<dbReference type="EMBL" id="FNCH01000002">
    <property type="protein sequence ID" value="SDF89096.1"/>
    <property type="molecule type" value="Genomic_DNA"/>
</dbReference>
<dbReference type="RefSeq" id="WP_090496772.1">
    <property type="nucleotide sequence ID" value="NZ_FNCH01000002.1"/>
</dbReference>
<accession>A0A1G7PS34</accession>
<protein>
    <submittedName>
        <fullName evidence="1">Uncharacterized protein</fullName>
    </submittedName>
</protein>
<organism evidence="1 2">
    <name type="scientific">Pedobacter terrae</name>
    <dbReference type="NCBI Taxonomy" id="405671"/>
    <lineage>
        <taxon>Bacteria</taxon>
        <taxon>Pseudomonadati</taxon>
        <taxon>Bacteroidota</taxon>
        <taxon>Sphingobacteriia</taxon>
        <taxon>Sphingobacteriales</taxon>
        <taxon>Sphingobacteriaceae</taxon>
        <taxon>Pedobacter</taxon>
    </lineage>
</organism>
<evidence type="ECO:0000313" key="2">
    <source>
        <dbReference type="Proteomes" id="UP000199643"/>
    </source>
</evidence>
<dbReference type="OrthoDB" id="47198at2"/>
<keyword evidence="2" id="KW-1185">Reference proteome</keyword>
<dbReference type="Proteomes" id="UP000199643">
    <property type="component" value="Unassembled WGS sequence"/>
</dbReference>
<reference evidence="2" key="1">
    <citation type="submission" date="2016-10" db="EMBL/GenBank/DDBJ databases">
        <authorList>
            <person name="Varghese N."/>
            <person name="Submissions S."/>
        </authorList>
    </citation>
    <scope>NUCLEOTIDE SEQUENCE [LARGE SCALE GENOMIC DNA]</scope>
    <source>
        <strain evidence="2">DSM 17933</strain>
    </source>
</reference>
<sequence length="69" mass="7859">MASYRLNLNQQTNGDYEVHEAGCRYYPEQNYDYLGVFSSCAPAVAEAKRKHPYKKINGCIHCSEPCHTS</sequence>
<gene>
    <name evidence="1" type="ORF">SAMN05421827_10220</name>
</gene>
<dbReference type="STRING" id="405671.SAMN05421827_10220"/>
<proteinExistence type="predicted"/>
<dbReference type="AlphaFoldDB" id="A0A1G7PS34"/>